<name>A0ABR0VIV6_REHGL</name>
<dbReference type="EMBL" id="JABTTQ020001179">
    <property type="protein sequence ID" value="KAK6134096.1"/>
    <property type="molecule type" value="Genomic_DNA"/>
</dbReference>
<comment type="caution">
    <text evidence="1">The sequence shown here is derived from an EMBL/GenBank/DDBJ whole genome shotgun (WGS) entry which is preliminary data.</text>
</comment>
<protein>
    <submittedName>
        <fullName evidence="1">Uncharacterized protein</fullName>
    </submittedName>
</protein>
<sequence>MAAKSCRGLPAELAARQVVKIIQFTLSPPPKKCNKLKALLFRKKSCKSANKLSRGYPLWVSWRNYLKKDQQCLLKDWDMMNQMLKRPAFLFVPLCQANLAPNEGISVHAGSIFSTSSKPWQGPFLCADCRNKKDAMEGKKT</sequence>
<evidence type="ECO:0000313" key="1">
    <source>
        <dbReference type="EMBL" id="KAK6134096.1"/>
    </source>
</evidence>
<dbReference type="Proteomes" id="UP001318860">
    <property type="component" value="Unassembled WGS sequence"/>
</dbReference>
<organism evidence="1 2">
    <name type="scientific">Rehmannia glutinosa</name>
    <name type="common">Chinese foxglove</name>
    <dbReference type="NCBI Taxonomy" id="99300"/>
    <lineage>
        <taxon>Eukaryota</taxon>
        <taxon>Viridiplantae</taxon>
        <taxon>Streptophyta</taxon>
        <taxon>Embryophyta</taxon>
        <taxon>Tracheophyta</taxon>
        <taxon>Spermatophyta</taxon>
        <taxon>Magnoliopsida</taxon>
        <taxon>eudicotyledons</taxon>
        <taxon>Gunneridae</taxon>
        <taxon>Pentapetalae</taxon>
        <taxon>asterids</taxon>
        <taxon>lamiids</taxon>
        <taxon>Lamiales</taxon>
        <taxon>Orobanchaceae</taxon>
        <taxon>Rehmannieae</taxon>
        <taxon>Rehmannia</taxon>
    </lineage>
</organism>
<keyword evidence="2" id="KW-1185">Reference proteome</keyword>
<evidence type="ECO:0000313" key="2">
    <source>
        <dbReference type="Proteomes" id="UP001318860"/>
    </source>
</evidence>
<proteinExistence type="predicted"/>
<accession>A0ABR0VIV6</accession>
<reference evidence="1 2" key="1">
    <citation type="journal article" date="2021" name="Comput. Struct. Biotechnol. J.">
        <title>De novo genome assembly of the potent medicinal plant Rehmannia glutinosa using nanopore technology.</title>
        <authorList>
            <person name="Ma L."/>
            <person name="Dong C."/>
            <person name="Song C."/>
            <person name="Wang X."/>
            <person name="Zheng X."/>
            <person name="Niu Y."/>
            <person name="Chen S."/>
            <person name="Feng W."/>
        </authorList>
    </citation>
    <scope>NUCLEOTIDE SEQUENCE [LARGE SCALE GENOMIC DNA]</scope>
    <source>
        <strain evidence="1">DH-2019</strain>
    </source>
</reference>
<gene>
    <name evidence="1" type="ORF">DH2020_032154</name>
</gene>